<gene>
    <name evidence="7" type="ORF">PSSU_1630</name>
</gene>
<dbReference type="SUPFAM" id="SSF53850">
    <property type="entry name" value="Periplasmic binding protein-like II"/>
    <property type="match status" value="1"/>
</dbReference>
<organism evidence="7 8">
    <name type="scientific">Pseudoscardovia suis</name>
    <dbReference type="NCBI Taxonomy" id="987063"/>
    <lineage>
        <taxon>Bacteria</taxon>
        <taxon>Bacillati</taxon>
        <taxon>Actinomycetota</taxon>
        <taxon>Actinomycetes</taxon>
        <taxon>Bifidobacteriales</taxon>
        <taxon>Bifidobacteriaceae</taxon>
        <taxon>Pseudoscardovia</taxon>
    </lineage>
</organism>
<dbReference type="Pfam" id="PF12849">
    <property type="entry name" value="PBP_like_2"/>
    <property type="match status" value="1"/>
</dbReference>
<evidence type="ECO:0000259" key="6">
    <source>
        <dbReference type="Pfam" id="PF12849"/>
    </source>
</evidence>
<evidence type="ECO:0000256" key="4">
    <source>
        <dbReference type="PIRNR" id="PIRNR002756"/>
    </source>
</evidence>
<dbReference type="InterPro" id="IPR050962">
    <property type="entry name" value="Phosphate-bind_PstS"/>
</dbReference>
<protein>
    <recommendedName>
        <fullName evidence="4">Phosphate-binding protein</fullName>
    </recommendedName>
</protein>
<keyword evidence="3 4" id="KW-0592">Phosphate transport</keyword>
<feature type="chain" id="PRO_5012447105" description="Phosphate-binding protein" evidence="5">
    <location>
        <begin position="27"/>
        <end position="378"/>
    </location>
</feature>
<keyword evidence="2 4" id="KW-0813">Transport</keyword>
<name>A0A261EQ90_9BIFI</name>
<dbReference type="PROSITE" id="PS51257">
    <property type="entry name" value="PROKAR_LIPOPROTEIN"/>
    <property type="match status" value="1"/>
</dbReference>
<keyword evidence="8" id="KW-1185">Reference proteome</keyword>
<dbReference type="RefSeq" id="WP_094691940.1">
    <property type="nucleotide sequence ID" value="NZ_MWWQ01000018.1"/>
</dbReference>
<dbReference type="CDD" id="cd13565">
    <property type="entry name" value="PBP2_PstS"/>
    <property type="match status" value="1"/>
</dbReference>
<accession>A0A261EQ90</accession>
<evidence type="ECO:0000256" key="5">
    <source>
        <dbReference type="SAM" id="SignalP"/>
    </source>
</evidence>
<reference evidence="7 8" key="1">
    <citation type="journal article" date="2017" name="BMC Genomics">
        <title>Comparative genomic and phylogenomic analyses of the Bifidobacteriaceae family.</title>
        <authorList>
            <person name="Lugli G.A."/>
            <person name="Milani C."/>
            <person name="Turroni F."/>
            <person name="Duranti S."/>
            <person name="Mancabelli L."/>
            <person name="Mangifesta M."/>
            <person name="Ferrario C."/>
            <person name="Modesto M."/>
            <person name="Mattarelli P."/>
            <person name="Jiri K."/>
            <person name="van Sinderen D."/>
            <person name="Ventura M."/>
        </authorList>
    </citation>
    <scope>NUCLEOTIDE SEQUENCE [LARGE SCALE GENOMIC DNA]</scope>
    <source>
        <strain evidence="7 8">DSM 24744</strain>
    </source>
</reference>
<evidence type="ECO:0000313" key="7">
    <source>
        <dbReference type="EMBL" id="OZG49014.1"/>
    </source>
</evidence>
<evidence type="ECO:0000256" key="2">
    <source>
        <dbReference type="ARBA" id="ARBA00022448"/>
    </source>
</evidence>
<feature type="domain" description="PBP" evidence="6">
    <location>
        <begin position="45"/>
        <end position="345"/>
    </location>
</feature>
<dbReference type="PANTHER" id="PTHR42996:SF1">
    <property type="entry name" value="PHOSPHATE-BINDING PROTEIN PSTS"/>
    <property type="match status" value="1"/>
</dbReference>
<dbReference type="PANTHER" id="PTHR42996">
    <property type="entry name" value="PHOSPHATE-BINDING PROTEIN PSTS"/>
    <property type="match status" value="1"/>
</dbReference>
<dbReference type="Gene3D" id="3.40.190.10">
    <property type="entry name" value="Periplasmic binding protein-like II"/>
    <property type="match status" value="2"/>
</dbReference>
<dbReference type="AlphaFoldDB" id="A0A261EQ90"/>
<dbReference type="OrthoDB" id="9801510at2"/>
<dbReference type="EMBL" id="MWWQ01000018">
    <property type="protein sequence ID" value="OZG49014.1"/>
    <property type="molecule type" value="Genomic_DNA"/>
</dbReference>
<dbReference type="Proteomes" id="UP000216454">
    <property type="component" value="Unassembled WGS sequence"/>
</dbReference>
<comment type="caution">
    <text evidence="7">The sequence shown here is derived from an EMBL/GenBank/DDBJ whole genome shotgun (WGS) entry which is preliminary data.</text>
</comment>
<evidence type="ECO:0000256" key="3">
    <source>
        <dbReference type="ARBA" id="ARBA00022592"/>
    </source>
</evidence>
<sequence length="378" mass="38976">MHKNVFVRAAAVASSLALLVSVAACGDNATSDNGSSAASSSSSVNISGEFAGAGASSQKSAVDAWIAGFQQQYPDAQIAYDPSGSGAGVNSFLQGNALWAGSDASLSDDQVSQSSSRCANGTTAFDIPVYISPIAIVYNLSDAGFNGSDKHIQMSADTVAKIFDGKITKWNDDAIKAENPGVDLPDLAITPVYRSDKSGTTKNFQNYLSQAAPNSWSYEPGENWPGSAGQGASGTSGVISTVKQAQGTIGYADASQAGELGTVAVKVGDEYVPYSAEAAAKVVDASPQDTSAKGDNRVVIKIDHATTAEGAYPVVLVSYDVACPAYEKASDAQFVKQWLTYVVSEDGQKTAADNAGSAPMSDTLRQKVLASINNIKTE</sequence>
<dbReference type="GO" id="GO:0035435">
    <property type="term" value="P:phosphate ion transmembrane transport"/>
    <property type="evidence" value="ECO:0007669"/>
    <property type="project" value="InterPro"/>
</dbReference>
<keyword evidence="5" id="KW-0732">Signal</keyword>
<feature type="signal peptide" evidence="5">
    <location>
        <begin position="1"/>
        <end position="26"/>
    </location>
</feature>
<dbReference type="GO" id="GO:0042301">
    <property type="term" value="F:phosphate ion binding"/>
    <property type="evidence" value="ECO:0007669"/>
    <property type="project" value="InterPro"/>
</dbReference>
<evidence type="ECO:0000313" key="8">
    <source>
        <dbReference type="Proteomes" id="UP000216454"/>
    </source>
</evidence>
<proteinExistence type="inferred from homology"/>
<dbReference type="PIRSF" id="PIRSF002756">
    <property type="entry name" value="PstS"/>
    <property type="match status" value="1"/>
</dbReference>
<comment type="similarity">
    <text evidence="1 4">Belongs to the PstS family.</text>
</comment>
<dbReference type="InterPro" id="IPR005673">
    <property type="entry name" value="ABC_phos-bd_PstS"/>
</dbReference>
<dbReference type="InterPro" id="IPR024370">
    <property type="entry name" value="PBP_domain"/>
</dbReference>
<dbReference type="GO" id="GO:0043190">
    <property type="term" value="C:ATP-binding cassette (ABC) transporter complex"/>
    <property type="evidence" value="ECO:0007669"/>
    <property type="project" value="InterPro"/>
</dbReference>
<evidence type="ECO:0000256" key="1">
    <source>
        <dbReference type="ARBA" id="ARBA00008725"/>
    </source>
</evidence>